<protein>
    <submittedName>
        <fullName evidence="1">Uncharacterized protein</fullName>
    </submittedName>
</protein>
<reference evidence="1" key="1">
    <citation type="submission" date="2022-03" db="EMBL/GenBank/DDBJ databases">
        <authorList>
            <person name="Tunstrom K."/>
        </authorList>
    </citation>
    <scope>NUCLEOTIDE SEQUENCE</scope>
</reference>
<gene>
    <name evidence="1" type="ORF">EEDITHA_LOCUS4424</name>
</gene>
<organism evidence="1 2">
    <name type="scientific">Euphydryas editha</name>
    <name type="common">Edith's checkerspot</name>
    <dbReference type="NCBI Taxonomy" id="104508"/>
    <lineage>
        <taxon>Eukaryota</taxon>
        <taxon>Metazoa</taxon>
        <taxon>Ecdysozoa</taxon>
        <taxon>Arthropoda</taxon>
        <taxon>Hexapoda</taxon>
        <taxon>Insecta</taxon>
        <taxon>Pterygota</taxon>
        <taxon>Neoptera</taxon>
        <taxon>Endopterygota</taxon>
        <taxon>Lepidoptera</taxon>
        <taxon>Glossata</taxon>
        <taxon>Ditrysia</taxon>
        <taxon>Papilionoidea</taxon>
        <taxon>Nymphalidae</taxon>
        <taxon>Nymphalinae</taxon>
        <taxon>Euphydryas</taxon>
    </lineage>
</organism>
<proteinExistence type="predicted"/>
<sequence length="88" mass="9438">MNSSTTGLPTVPTESNSATIKRVTGLIKFGVQSAELDISALTVDVGKNWMFRTFKLEVRQAVVNGGATRGPAPFRASSQFHHFLSALS</sequence>
<dbReference type="AlphaFoldDB" id="A0AAU9TRP3"/>
<keyword evidence="2" id="KW-1185">Reference proteome</keyword>
<name>A0AAU9TRP3_EUPED</name>
<dbReference type="Proteomes" id="UP001153954">
    <property type="component" value="Unassembled WGS sequence"/>
</dbReference>
<comment type="caution">
    <text evidence="1">The sequence shown here is derived from an EMBL/GenBank/DDBJ whole genome shotgun (WGS) entry which is preliminary data.</text>
</comment>
<evidence type="ECO:0000313" key="2">
    <source>
        <dbReference type="Proteomes" id="UP001153954"/>
    </source>
</evidence>
<dbReference type="EMBL" id="CAKOGL010000007">
    <property type="protein sequence ID" value="CAH2088245.1"/>
    <property type="molecule type" value="Genomic_DNA"/>
</dbReference>
<evidence type="ECO:0000313" key="1">
    <source>
        <dbReference type="EMBL" id="CAH2088245.1"/>
    </source>
</evidence>
<accession>A0AAU9TRP3</accession>